<organism evidence="3 4">
    <name type="scientific">Pseudomethylobacillus aquaticus</name>
    <dbReference type="NCBI Taxonomy" id="2676064"/>
    <lineage>
        <taxon>Bacteria</taxon>
        <taxon>Pseudomonadati</taxon>
        <taxon>Pseudomonadota</taxon>
        <taxon>Betaproteobacteria</taxon>
        <taxon>Nitrosomonadales</taxon>
        <taxon>Methylophilaceae</taxon>
        <taxon>Pseudomethylobacillus</taxon>
    </lineage>
</organism>
<dbReference type="SUPFAM" id="SSF52833">
    <property type="entry name" value="Thioredoxin-like"/>
    <property type="match status" value="1"/>
</dbReference>
<feature type="domain" description="Thioredoxin" evidence="2">
    <location>
        <begin position="25"/>
        <end position="177"/>
    </location>
</feature>
<dbReference type="EMBL" id="RJVP01000002">
    <property type="protein sequence ID" value="ROH86863.1"/>
    <property type="molecule type" value="Genomic_DNA"/>
</dbReference>
<dbReference type="RefSeq" id="WP_123236671.1">
    <property type="nucleotide sequence ID" value="NZ_RJVP01000002.1"/>
</dbReference>
<evidence type="ECO:0000313" key="4">
    <source>
        <dbReference type="Proteomes" id="UP000275137"/>
    </source>
</evidence>
<evidence type="ECO:0000259" key="2">
    <source>
        <dbReference type="PROSITE" id="PS51352"/>
    </source>
</evidence>
<dbReference type="InterPro" id="IPR050553">
    <property type="entry name" value="Thioredoxin_ResA/DsbE_sf"/>
</dbReference>
<accession>A0A3N0V2B6</accession>
<dbReference type="AlphaFoldDB" id="A0A3N0V2B6"/>
<proteinExistence type="predicted"/>
<dbReference type="InterPro" id="IPR017937">
    <property type="entry name" value="Thioredoxin_CS"/>
</dbReference>
<dbReference type="PANTHER" id="PTHR42852">
    <property type="entry name" value="THIOL:DISULFIDE INTERCHANGE PROTEIN DSBE"/>
    <property type="match status" value="1"/>
</dbReference>
<protein>
    <submittedName>
        <fullName evidence="3">TlpA family protein disulfide reductase</fullName>
    </submittedName>
</protein>
<dbReference type="GO" id="GO:0016209">
    <property type="term" value="F:antioxidant activity"/>
    <property type="evidence" value="ECO:0007669"/>
    <property type="project" value="InterPro"/>
</dbReference>
<keyword evidence="1" id="KW-0676">Redox-active center</keyword>
<dbReference type="Gene3D" id="3.40.30.10">
    <property type="entry name" value="Glutaredoxin"/>
    <property type="match status" value="1"/>
</dbReference>
<name>A0A3N0V2B6_9PROT</name>
<reference evidence="3 4" key="1">
    <citation type="submission" date="2018-10" db="EMBL/GenBank/DDBJ databases">
        <authorList>
            <person name="Chen W.-M."/>
        </authorList>
    </citation>
    <scope>NUCLEOTIDE SEQUENCE [LARGE SCALE GENOMIC DNA]</scope>
    <source>
        <strain evidence="3 4">H-5</strain>
    </source>
</reference>
<sequence length="177" mass="19354">MLRTRNIVLLILVLIAVNVGLRIYNQTGSLVPALDAKTSTQALFAASFHDSAGDLQSLAQYRGKLLVVNFWASWCPPCLEEMPELSSLQTQYLDRNLVVLGISTDDVDKMRNFAAHNQVSYPLLAGDFGAMQLAESLGNSKGALPYTVIIKPDGSIHGHYFGRVSHALLEQALLPLM</sequence>
<gene>
    <name evidence="3" type="ORF">ED236_03915</name>
</gene>
<dbReference type="PROSITE" id="PS00194">
    <property type="entry name" value="THIOREDOXIN_1"/>
    <property type="match status" value="1"/>
</dbReference>
<comment type="caution">
    <text evidence="3">The sequence shown here is derived from an EMBL/GenBank/DDBJ whole genome shotgun (WGS) entry which is preliminary data.</text>
</comment>
<keyword evidence="4" id="KW-1185">Reference proteome</keyword>
<dbReference type="Pfam" id="PF00578">
    <property type="entry name" value="AhpC-TSA"/>
    <property type="match status" value="1"/>
</dbReference>
<dbReference type="PANTHER" id="PTHR42852:SF13">
    <property type="entry name" value="PROTEIN DIPZ"/>
    <property type="match status" value="1"/>
</dbReference>
<dbReference type="InterPro" id="IPR013766">
    <property type="entry name" value="Thioredoxin_domain"/>
</dbReference>
<dbReference type="InterPro" id="IPR036249">
    <property type="entry name" value="Thioredoxin-like_sf"/>
</dbReference>
<dbReference type="Proteomes" id="UP000275137">
    <property type="component" value="Unassembled WGS sequence"/>
</dbReference>
<dbReference type="GO" id="GO:0015036">
    <property type="term" value="F:disulfide oxidoreductase activity"/>
    <property type="evidence" value="ECO:0007669"/>
    <property type="project" value="UniProtKB-ARBA"/>
</dbReference>
<evidence type="ECO:0000256" key="1">
    <source>
        <dbReference type="ARBA" id="ARBA00023284"/>
    </source>
</evidence>
<dbReference type="InterPro" id="IPR000866">
    <property type="entry name" value="AhpC/TSA"/>
</dbReference>
<dbReference type="CDD" id="cd02966">
    <property type="entry name" value="TlpA_like_family"/>
    <property type="match status" value="1"/>
</dbReference>
<evidence type="ECO:0000313" key="3">
    <source>
        <dbReference type="EMBL" id="ROH86863.1"/>
    </source>
</evidence>
<dbReference type="PROSITE" id="PS51352">
    <property type="entry name" value="THIOREDOXIN_2"/>
    <property type="match status" value="1"/>
</dbReference>